<accession>A0A4Q1KGD2</accession>
<evidence type="ECO:0000256" key="1">
    <source>
        <dbReference type="SAM" id="SignalP"/>
    </source>
</evidence>
<dbReference type="AlphaFoldDB" id="A0A4Q1KGD2"/>
<evidence type="ECO:0008006" key="4">
    <source>
        <dbReference type="Google" id="ProtNLM"/>
    </source>
</evidence>
<organism evidence="2 3">
    <name type="scientific">Sphingobium fluviale</name>
    <dbReference type="NCBI Taxonomy" id="2506423"/>
    <lineage>
        <taxon>Bacteria</taxon>
        <taxon>Pseudomonadati</taxon>
        <taxon>Pseudomonadota</taxon>
        <taxon>Alphaproteobacteria</taxon>
        <taxon>Sphingomonadales</taxon>
        <taxon>Sphingomonadaceae</taxon>
        <taxon>Sphingobium</taxon>
    </lineage>
</organism>
<keyword evidence="1" id="KW-0732">Signal</keyword>
<dbReference type="EMBL" id="SBKP01000020">
    <property type="protein sequence ID" value="RXR25560.1"/>
    <property type="molecule type" value="Genomic_DNA"/>
</dbReference>
<feature type="signal peptide" evidence="1">
    <location>
        <begin position="1"/>
        <end position="20"/>
    </location>
</feature>
<proteinExistence type="predicted"/>
<evidence type="ECO:0000313" key="2">
    <source>
        <dbReference type="EMBL" id="RXR25560.1"/>
    </source>
</evidence>
<comment type="caution">
    <text evidence="2">The sequence shown here is derived from an EMBL/GenBank/DDBJ whole genome shotgun (WGS) entry which is preliminary data.</text>
</comment>
<dbReference type="OrthoDB" id="7433431at2"/>
<reference evidence="3" key="1">
    <citation type="submission" date="2019-01" db="EMBL/GenBank/DDBJ databases">
        <title>Cytophagaceae bacterium strain CAR-16.</title>
        <authorList>
            <person name="Chen W.-M."/>
        </authorList>
    </citation>
    <scope>NUCLEOTIDE SEQUENCE [LARGE SCALE GENOMIC DNA]</scope>
    <source>
        <strain evidence="3">CHR27</strain>
    </source>
</reference>
<gene>
    <name evidence="2" type="ORF">EQG66_14110</name>
</gene>
<name>A0A4Q1KGD2_9SPHN</name>
<protein>
    <recommendedName>
        <fullName evidence="4">Pentapeptide MXKDX repeat protein</fullName>
    </recommendedName>
</protein>
<feature type="chain" id="PRO_5021000976" description="Pentapeptide MXKDX repeat protein" evidence="1">
    <location>
        <begin position="21"/>
        <end position="67"/>
    </location>
</feature>
<dbReference type="RefSeq" id="WP_129405194.1">
    <property type="nucleotide sequence ID" value="NZ_SBKP01000020.1"/>
</dbReference>
<keyword evidence="3" id="KW-1185">Reference proteome</keyword>
<evidence type="ECO:0000313" key="3">
    <source>
        <dbReference type="Proteomes" id="UP000290958"/>
    </source>
</evidence>
<dbReference type="Proteomes" id="UP000290958">
    <property type="component" value="Unassembled WGS sequence"/>
</dbReference>
<sequence>MKIKYLIGAFALSMSSAAFATEPAPAPKKECCCCKKDEQGKMACCKDKAEKAEDNHKGHDMGGMDHK</sequence>